<reference evidence="1 2" key="1">
    <citation type="submission" date="2018-10" db="EMBL/GenBank/DDBJ databases">
        <title>Genomic Encyclopedia of Archaeal and Bacterial Type Strains, Phase II (KMG-II): from individual species to whole genera.</title>
        <authorList>
            <person name="Goeker M."/>
        </authorList>
    </citation>
    <scope>NUCLEOTIDE SEQUENCE [LARGE SCALE GENOMIC DNA]</scope>
    <source>
        <strain evidence="1 2">DSM 19624</strain>
    </source>
</reference>
<accession>A0A497Y893</accession>
<protein>
    <submittedName>
        <fullName evidence="1">Uncharacterized protein</fullName>
    </submittedName>
</protein>
<dbReference type="EMBL" id="RCCK01000010">
    <property type="protein sequence ID" value="RLJ79395.1"/>
    <property type="molecule type" value="Genomic_DNA"/>
</dbReference>
<evidence type="ECO:0000313" key="2">
    <source>
        <dbReference type="Proteomes" id="UP000273898"/>
    </source>
</evidence>
<name>A0A497Y893_9SPHI</name>
<dbReference type="Pfam" id="PF20365">
    <property type="entry name" value="DUF6660"/>
    <property type="match status" value="1"/>
</dbReference>
<dbReference type="InterPro" id="IPR046601">
    <property type="entry name" value="DUF6660"/>
</dbReference>
<evidence type="ECO:0000313" key="1">
    <source>
        <dbReference type="EMBL" id="RLJ79395.1"/>
    </source>
</evidence>
<gene>
    <name evidence="1" type="ORF">BCL90_0087</name>
</gene>
<sequence>MKNFVFLFSLYLILLGLMPCQDKEDMFSKSHTESIVHSDQSKAGHMHGESCPPFCSCACCSVGQHFPSEKLTNLIVPTFRKPYPVFQCSALKKQPLDIWQPPKLV</sequence>
<dbReference type="Proteomes" id="UP000273898">
    <property type="component" value="Unassembled WGS sequence"/>
</dbReference>
<comment type="caution">
    <text evidence="1">The sequence shown here is derived from an EMBL/GenBank/DDBJ whole genome shotgun (WGS) entry which is preliminary data.</text>
</comment>
<proteinExistence type="predicted"/>
<dbReference type="AlphaFoldDB" id="A0A497Y893"/>
<organism evidence="1 2">
    <name type="scientific">Pedobacter alluvionis</name>
    <dbReference type="NCBI Taxonomy" id="475253"/>
    <lineage>
        <taxon>Bacteria</taxon>
        <taxon>Pseudomonadati</taxon>
        <taxon>Bacteroidota</taxon>
        <taxon>Sphingobacteriia</taxon>
        <taxon>Sphingobacteriales</taxon>
        <taxon>Sphingobacteriaceae</taxon>
        <taxon>Pedobacter</taxon>
    </lineage>
</organism>